<dbReference type="EC" id="6.3.4.15" evidence="6"/>
<dbReference type="InterPro" id="IPR004408">
    <property type="entry name" value="Biotin_CoA_COase_ligase"/>
</dbReference>
<dbReference type="InterPro" id="IPR030855">
    <property type="entry name" value="Bifunct_BirA"/>
</dbReference>
<dbReference type="Gene3D" id="2.30.30.100">
    <property type="match status" value="1"/>
</dbReference>
<evidence type="ECO:0000256" key="1">
    <source>
        <dbReference type="ARBA" id="ARBA00022598"/>
    </source>
</evidence>
<dbReference type="PROSITE" id="PS00519">
    <property type="entry name" value="HTH_ASNC_1"/>
    <property type="match status" value="1"/>
</dbReference>
<comment type="catalytic activity">
    <reaction evidence="5 6">
        <text>biotin + L-lysyl-[protein] + ATP = N(6)-biotinyl-L-lysyl-[protein] + AMP + diphosphate + H(+)</text>
        <dbReference type="Rhea" id="RHEA:11756"/>
        <dbReference type="Rhea" id="RHEA-COMP:9752"/>
        <dbReference type="Rhea" id="RHEA-COMP:10505"/>
        <dbReference type="ChEBI" id="CHEBI:15378"/>
        <dbReference type="ChEBI" id="CHEBI:29969"/>
        <dbReference type="ChEBI" id="CHEBI:30616"/>
        <dbReference type="ChEBI" id="CHEBI:33019"/>
        <dbReference type="ChEBI" id="CHEBI:57586"/>
        <dbReference type="ChEBI" id="CHEBI:83144"/>
        <dbReference type="ChEBI" id="CHEBI:456215"/>
        <dbReference type="EC" id="6.3.4.15"/>
    </reaction>
</comment>
<dbReference type="InterPro" id="IPR003142">
    <property type="entry name" value="BPL_C"/>
</dbReference>
<keyword evidence="3 6" id="KW-0067">ATP-binding</keyword>
<evidence type="ECO:0000313" key="8">
    <source>
        <dbReference type="EMBL" id="MCK0538893.1"/>
    </source>
</evidence>
<dbReference type="InterPro" id="IPR036388">
    <property type="entry name" value="WH-like_DNA-bd_sf"/>
</dbReference>
<comment type="caution">
    <text evidence="8">The sequence shown here is derived from an EMBL/GenBank/DDBJ whole genome shotgun (WGS) entry which is preliminary data.</text>
</comment>
<dbReference type="SUPFAM" id="SSF46785">
    <property type="entry name" value="Winged helix' DNA-binding domain"/>
    <property type="match status" value="1"/>
</dbReference>
<feature type="DNA-binding region" description="H-T-H motif" evidence="6">
    <location>
        <begin position="24"/>
        <end position="43"/>
    </location>
</feature>
<dbReference type="InterPro" id="IPR013196">
    <property type="entry name" value="HTH_11"/>
</dbReference>
<dbReference type="NCBIfam" id="NF008848">
    <property type="entry name" value="PRK11886.1-3"/>
    <property type="match status" value="1"/>
</dbReference>
<evidence type="ECO:0000256" key="5">
    <source>
        <dbReference type="ARBA" id="ARBA00047846"/>
    </source>
</evidence>
<evidence type="ECO:0000256" key="3">
    <source>
        <dbReference type="ARBA" id="ARBA00022840"/>
    </source>
</evidence>
<dbReference type="SUPFAM" id="SSF55681">
    <property type="entry name" value="Class II aaRS and biotin synthetases"/>
    <property type="match status" value="1"/>
</dbReference>
<dbReference type="Pfam" id="PF02237">
    <property type="entry name" value="BPL_C"/>
    <property type="match status" value="1"/>
</dbReference>
<feature type="binding site" evidence="6">
    <location>
        <position position="191"/>
    </location>
    <ligand>
        <name>biotin</name>
        <dbReference type="ChEBI" id="CHEBI:57586"/>
    </ligand>
</feature>
<comment type="similarity">
    <text evidence="6">Belongs to the biotin--protein ligase family.</text>
</comment>
<dbReference type="Pfam" id="PF08279">
    <property type="entry name" value="HTH_11"/>
    <property type="match status" value="1"/>
</dbReference>
<evidence type="ECO:0000259" key="7">
    <source>
        <dbReference type="PROSITE" id="PS51733"/>
    </source>
</evidence>
<dbReference type="PANTHER" id="PTHR12835:SF5">
    <property type="entry name" value="BIOTIN--PROTEIN LIGASE"/>
    <property type="match status" value="1"/>
</dbReference>
<gene>
    <name evidence="6 8" type="primary">birA</name>
    <name evidence="8" type="ORF">MU846_14400</name>
</gene>
<dbReference type="InterPro" id="IPR019885">
    <property type="entry name" value="Tscrpt_reg_HTH_AsnC-type_CS"/>
</dbReference>
<dbReference type="GO" id="GO:0004077">
    <property type="term" value="F:biotin--[biotin carboxyl-carrier protein] ligase activity"/>
    <property type="evidence" value="ECO:0007669"/>
    <property type="project" value="UniProtKB-EC"/>
</dbReference>
<dbReference type="InterPro" id="IPR045864">
    <property type="entry name" value="aa-tRNA-synth_II/BPL/LPL"/>
</dbReference>
<dbReference type="PANTHER" id="PTHR12835">
    <property type="entry name" value="BIOTIN PROTEIN LIGASE"/>
    <property type="match status" value="1"/>
</dbReference>
<keyword evidence="6" id="KW-0804">Transcription</keyword>
<reference evidence="8" key="1">
    <citation type="submission" date="2022-04" db="EMBL/GenBank/DDBJ databases">
        <title>Alcanivorax sp. CY1518 draft genome sequence.</title>
        <authorList>
            <person name="Zhao G."/>
            <person name="An M."/>
        </authorList>
    </citation>
    <scope>NUCLEOTIDE SEQUENCE</scope>
    <source>
        <strain evidence="8">CY1518</strain>
    </source>
</reference>
<keyword evidence="6" id="KW-0678">Repressor</keyword>
<comment type="function">
    <text evidence="6">Acts both as a biotin--[acetyl-CoA-carboxylase] ligase and a biotin-operon repressor. In the presence of ATP, BirA activates biotin to form the BirA-biotinyl-5'-adenylate (BirA-bio-5'-AMP or holoBirA) complex. HoloBirA can either transfer the biotinyl moiety to the biotin carboxyl carrier protein (BCCP) subunit of acetyl-CoA carboxylase, or bind to the biotin operator site and inhibit transcription of the operon.</text>
</comment>
<feature type="binding site" evidence="6">
    <location>
        <begin position="123"/>
        <end position="125"/>
    </location>
    <ligand>
        <name>biotin</name>
        <dbReference type="ChEBI" id="CHEBI:57586"/>
    </ligand>
</feature>
<evidence type="ECO:0000313" key="9">
    <source>
        <dbReference type="Proteomes" id="UP001165524"/>
    </source>
</evidence>
<keyword evidence="4 6" id="KW-0092">Biotin</keyword>
<sequence>MPEAVAPADGAVIRQLADGRFHSGEELGALLGISRAGVWKRLQRLERLGLAIESVRGKGYRIPGGLSLLDEGAVRAAGGASLQALDIHLLEVTQSTNADALTLSAGGLPRPLAILAEYQSAGRGRRGRDWQSPYGSNLYVSLACQFSGGAAVLEGLSLAVGVAVAETLAATGLGERVQLKWPNDLWVGGRKVGGILVELAGEMDGRCVPVIGVGINCAMPQAAAQQIDQPWTDLARELGAPVDRNQLAGSLLAALLEMLAVFRAQGFAGLRERWQALDGCQGKAVNLLLGERRIHGVARGVNEQGALLLEVDGSIERFHGGEMSLRLA</sequence>
<dbReference type="InterPro" id="IPR008988">
    <property type="entry name" value="Transcriptional_repressor_C"/>
</dbReference>
<feature type="binding site" evidence="6">
    <location>
        <begin position="95"/>
        <end position="97"/>
    </location>
    <ligand>
        <name>biotin</name>
        <dbReference type="ChEBI" id="CHEBI:57586"/>
    </ligand>
</feature>
<keyword evidence="9" id="KW-1185">Reference proteome</keyword>
<keyword evidence="6" id="KW-0805">Transcription regulation</keyword>
<dbReference type="Pfam" id="PF03099">
    <property type="entry name" value="BPL_LplA_LipB"/>
    <property type="match status" value="1"/>
</dbReference>
<dbReference type="NCBIfam" id="TIGR00121">
    <property type="entry name" value="birA_ligase"/>
    <property type="match status" value="1"/>
</dbReference>
<dbReference type="PROSITE" id="PS51733">
    <property type="entry name" value="BPL_LPL_CATALYTIC"/>
    <property type="match status" value="1"/>
</dbReference>
<protein>
    <recommendedName>
        <fullName evidence="6">Bifunctional ligase/repressor BirA</fullName>
    </recommendedName>
    <alternativeName>
        <fullName evidence="6">Biotin operon repressor</fullName>
    </alternativeName>
    <alternativeName>
        <fullName evidence="6">Biotin--[acetyl-CoA-carboxylase] ligase</fullName>
        <ecNumber evidence="6">6.3.4.15</ecNumber>
    </alternativeName>
    <alternativeName>
        <fullName evidence="6">Biotin--protein ligase</fullName>
    </alternativeName>
    <alternativeName>
        <fullName evidence="6">Biotin-[acetyl-CoA carboxylase] synthetase</fullName>
    </alternativeName>
</protein>
<dbReference type="Proteomes" id="UP001165524">
    <property type="component" value="Unassembled WGS sequence"/>
</dbReference>
<dbReference type="InterPro" id="IPR036390">
    <property type="entry name" value="WH_DNA-bd_sf"/>
</dbReference>
<organism evidence="8 9">
    <name type="scientific">Alcanivorax quisquiliarum</name>
    <dbReference type="NCBI Taxonomy" id="2933565"/>
    <lineage>
        <taxon>Bacteria</taxon>
        <taxon>Pseudomonadati</taxon>
        <taxon>Pseudomonadota</taxon>
        <taxon>Gammaproteobacteria</taxon>
        <taxon>Oceanospirillales</taxon>
        <taxon>Alcanivoracaceae</taxon>
        <taxon>Alcanivorax</taxon>
    </lineage>
</organism>
<dbReference type="InterPro" id="IPR004143">
    <property type="entry name" value="BPL_LPL_catalytic"/>
</dbReference>
<keyword evidence="1 6" id="KW-0436">Ligase</keyword>
<dbReference type="Gene3D" id="1.10.10.10">
    <property type="entry name" value="Winged helix-like DNA-binding domain superfamily/Winged helix DNA-binding domain"/>
    <property type="match status" value="1"/>
</dbReference>
<accession>A0ABT0EAW1</accession>
<dbReference type="EMBL" id="JALKII010000020">
    <property type="protein sequence ID" value="MCK0538893.1"/>
    <property type="molecule type" value="Genomic_DNA"/>
</dbReference>
<keyword evidence="2 6" id="KW-0547">Nucleotide-binding</keyword>
<feature type="domain" description="BPL/LPL catalytic" evidence="7">
    <location>
        <begin position="77"/>
        <end position="263"/>
    </location>
</feature>
<dbReference type="Gene3D" id="3.30.930.10">
    <property type="entry name" value="Bira Bifunctional Protein, Domain 2"/>
    <property type="match status" value="1"/>
</dbReference>
<dbReference type="CDD" id="cd16442">
    <property type="entry name" value="BPL"/>
    <property type="match status" value="1"/>
</dbReference>
<evidence type="ECO:0000256" key="4">
    <source>
        <dbReference type="ARBA" id="ARBA00023267"/>
    </source>
</evidence>
<dbReference type="RefSeq" id="WP_246953959.1">
    <property type="nucleotide sequence ID" value="NZ_JALKII010000020.1"/>
</dbReference>
<proteinExistence type="inferred from homology"/>
<keyword evidence="6" id="KW-0238">DNA-binding</keyword>
<dbReference type="HAMAP" id="MF_00978">
    <property type="entry name" value="Bifunct_BirA"/>
    <property type="match status" value="1"/>
</dbReference>
<name>A0ABT0EAW1_9GAMM</name>
<feature type="binding site" evidence="6">
    <location>
        <position position="119"/>
    </location>
    <ligand>
        <name>biotin</name>
        <dbReference type="ChEBI" id="CHEBI:57586"/>
    </ligand>
</feature>
<evidence type="ECO:0000256" key="2">
    <source>
        <dbReference type="ARBA" id="ARBA00022741"/>
    </source>
</evidence>
<dbReference type="NCBIfam" id="NF008847">
    <property type="entry name" value="PRK11886.1-2"/>
    <property type="match status" value="1"/>
</dbReference>
<evidence type="ECO:0000256" key="6">
    <source>
        <dbReference type="HAMAP-Rule" id="MF_00978"/>
    </source>
</evidence>
<dbReference type="SUPFAM" id="SSF50037">
    <property type="entry name" value="C-terminal domain of transcriptional repressors"/>
    <property type="match status" value="1"/>
</dbReference>